<dbReference type="Proteomes" id="UP001164250">
    <property type="component" value="Chromosome 11"/>
</dbReference>
<organism evidence="1 2">
    <name type="scientific">Pistacia atlantica</name>
    <dbReference type="NCBI Taxonomy" id="434234"/>
    <lineage>
        <taxon>Eukaryota</taxon>
        <taxon>Viridiplantae</taxon>
        <taxon>Streptophyta</taxon>
        <taxon>Embryophyta</taxon>
        <taxon>Tracheophyta</taxon>
        <taxon>Spermatophyta</taxon>
        <taxon>Magnoliopsida</taxon>
        <taxon>eudicotyledons</taxon>
        <taxon>Gunneridae</taxon>
        <taxon>Pentapetalae</taxon>
        <taxon>rosids</taxon>
        <taxon>malvids</taxon>
        <taxon>Sapindales</taxon>
        <taxon>Anacardiaceae</taxon>
        <taxon>Pistacia</taxon>
    </lineage>
</organism>
<evidence type="ECO:0000313" key="2">
    <source>
        <dbReference type="Proteomes" id="UP001164250"/>
    </source>
</evidence>
<accession>A0ACC1ABF8</accession>
<protein>
    <submittedName>
        <fullName evidence="1">Uncharacterized protein</fullName>
    </submittedName>
</protein>
<sequence>MSTRNFRPDSVLGEGGFGSVFKGWIDEHSFAATKPGTGMVIAVKRLNQEGFQGHKEWLLYHPHLVKLIGYCLEDEHRLLVYEFMPRGSLENHLFRRGSYFQPLSWDLRVKVALGAAKGLAFLHSAETKVIYRDFKTSNILLDSNYNAKLSDFGLAKDGPTGDKSHVSTRVMGTYGYAAPEYLATGQYTMEGAFKAATLTLRCISTEAKFRPNMDDVVTILEQLQDSKETGNTNSNSSNRPRVRRLSADDAIKRSRPSADDATKRSITAYPRPSASPLYA</sequence>
<evidence type="ECO:0000313" key="1">
    <source>
        <dbReference type="EMBL" id="KAJ0084875.1"/>
    </source>
</evidence>
<dbReference type="EMBL" id="CM047907">
    <property type="protein sequence ID" value="KAJ0084875.1"/>
    <property type="molecule type" value="Genomic_DNA"/>
</dbReference>
<comment type="caution">
    <text evidence="1">The sequence shown here is derived from an EMBL/GenBank/DDBJ whole genome shotgun (WGS) entry which is preliminary data.</text>
</comment>
<proteinExistence type="predicted"/>
<gene>
    <name evidence="1" type="ORF">Patl1_30929</name>
</gene>
<name>A0ACC1ABF8_9ROSI</name>
<reference evidence="2" key="1">
    <citation type="journal article" date="2023" name="G3 (Bethesda)">
        <title>Genome assembly and association tests identify interacting loci associated with vigor, precocity, and sex in interspecific pistachio rootstocks.</title>
        <authorList>
            <person name="Palmer W."/>
            <person name="Jacygrad E."/>
            <person name="Sagayaradj S."/>
            <person name="Cavanaugh K."/>
            <person name="Han R."/>
            <person name="Bertier L."/>
            <person name="Beede B."/>
            <person name="Kafkas S."/>
            <person name="Golino D."/>
            <person name="Preece J."/>
            <person name="Michelmore R."/>
        </authorList>
    </citation>
    <scope>NUCLEOTIDE SEQUENCE [LARGE SCALE GENOMIC DNA]</scope>
</reference>
<keyword evidence="2" id="KW-1185">Reference proteome</keyword>